<dbReference type="GO" id="GO:0033281">
    <property type="term" value="C:TAT protein transport complex"/>
    <property type="evidence" value="ECO:0007669"/>
    <property type="project" value="UniProtKB-UniRule"/>
</dbReference>
<keyword evidence="4 5" id="KW-0472">Membrane</keyword>
<comment type="function">
    <text evidence="5">Part of the twin-arginine translocation (Tat) system that transports large folded proteins containing a characteristic twin-arginine motif in their signal peptide across membranes.</text>
</comment>
<dbReference type="PANTHER" id="PTHR30371:SF0">
    <property type="entry name" value="SEC-INDEPENDENT PROTEIN TRANSLOCASE PROTEIN TATC, CHLOROPLASTIC-RELATED"/>
    <property type="match status" value="1"/>
</dbReference>
<feature type="transmembrane region" description="Helical" evidence="5">
    <location>
        <begin position="21"/>
        <end position="39"/>
    </location>
</feature>
<feature type="transmembrane region" description="Helical" evidence="5">
    <location>
        <begin position="191"/>
        <end position="206"/>
    </location>
</feature>
<dbReference type="NCBIfam" id="TIGR00945">
    <property type="entry name" value="tatC"/>
    <property type="match status" value="1"/>
</dbReference>
<proteinExistence type="inferred from homology"/>
<feature type="transmembrane region" description="Helical" evidence="5">
    <location>
        <begin position="70"/>
        <end position="91"/>
    </location>
</feature>
<keyword evidence="5" id="KW-0653">Protein transport</keyword>
<comment type="similarity">
    <text evidence="5">Belongs to the TatC family.</text>
</comment>
<comment type="subunit">
    <text evidence="5">Forms a complex with TatA.</text>
</comment>
<evidence type="ECO:0000313" key="6">
    <source>
        <dbReference type="EMBL" id="MBC8590994.1"/>
    </source>
</evidence>
<gene>
    <name evidence="5 6" type="primary">tatC</name>
    <name evidence="6" type="ORF">H8689_07690</name>
</gene>
<evidence type="ECO:0000256" key="5">
    <source>
        <dbReference type="HAMAP-Rule" id="MF_00902"/>
    </source>
</evidence>
<evidence type="ECO:0000256" key="2">
    <source>
        <dbReference type="ARBA" id="ARBA00022692"/>
    </source>
</evidence>
<evidence type="ECO:0000256" key="4">
    <source>
        <dbReference type="ARBA" id="ARBA00023136"/>
    </source>
</evidence>
<comment type="caution">
    <text evidence="5">Lacks conserved residue(s) required for the propagation of feature annotation.</text>
</comment>
<accession>A0A926F324</accession>
<comment type="subcellular location">
    <subcellularLocation>
        <location evidence="5">Cell membrane</location>
        <topology evidence="5">Multi-pass membrane protein</topology>
    </subcellularLocation>
    <subcellularLocation>
        <location evidence="1">Membrane</location>
        <topology evidence="1">Multi-pass membrane protein</topology>
    </subcellularLocation>
</comment>
<dbReference type="AlphaFoldDB" id="A0A926F324"/>
<protein>
    <recommendedName>
        <fullName evidence="5">Sec-independent protein translocase protein TatC</fullName>
    </recommendedName>
</protein>
<reference evidence="6 7" key="1">
    <citation type="submission" date="2020-08" db="EMBL/GenBank/DDBJ databases">
        <title>Genome public.</title>
        <authorList>
            <person name="Liu C."/>
            <person name="Sun Q."/>
        </authorList>
    </citation>
    <scope>NUCLEOTIDE SEQUENCE [LARGE SCALE GENOMIC DNA]</scope>
    <source>
        <strain evidence="6 7">NSJ-26</strain>
    </source>
</reference>
<feature type="transmembrane region" description="Helical" evidence="5">
    <location>
        <begin position="103"/>
        <end position="133"/>
    </location>
</feature>
<evidence type="ECO:0000256" key="1">
    <source>
        <dbReference type="ARBA" id="ARBA00004141"/>
    </source>
</evidence>
<evidence type="ECO:0000313" key="7">
    <source>
        <dbReference type="Proteomes" id="UP000601522"/>
    </source>
</evidence>
<organism evidence="6 7">
    <name type="scientific">Wansuia hejianensis</name>
    <dbReference type="NCBI Taxonomy" id="2763667"/>
    <lineage>
        <taxon>Bacteria</taxon>
        <taxon>Bacillati</taxon>
        <taxon>Bacillota</taxon>
        <taxon>Clostridia</taxon>
        <taxon>Lachnospirales</taxon>
        <taxon>Lachnospiraceae</taxon>
        <taxon>Wansuia</taxon>
    </lineage>
</organism>
<sequence length="239" mass="27054">MEVQDKKQTIVEHLSELRKRLIYGFISLIIFSILSYRFSETIVKDMIDKAPNIEFVFIAPTELFMSYLKIAVIGGIVLSLPIILFNIWLFIKPGLNFDERRLIIKSLFIGGILFLLGALFAYLFVLPMTIVFFTSFQIDTIKAMISFSNYLSFAITFVLSFGLVFEMPILMTIIVKLGLVSTKTLAKNKKLAILIIFVLAAILTPPDVISQTLLALPMILLFEIGMFFSKKVEGKKSSN</sequence>
<feature type="transmembrane region" description="Helical" evidence="5">
    <location>
        <begin position="153"/>
        <end position="179"/>
    </location>
</feature>
<dbReference type="RefSeq" id="WP_249323832.1">
    <property type="nucleotide sequence ID" value="NZ_JACRTK010000003.1"/>
</dbReference>
<dbReference type="GO" id="GO:0043953">
    <property type="term" value="P:protein transport by the Tat complex"/>
    <property type="evidence" value="ECO:0007669"/>
    <property type="project" value="UniProtKB-UniRule"/>
</dbReference>
<keyword evidence="5" id="KW-0811">Translocation</keyword>
<name>A0A926F324_9FIRM</name>
<keyword evidence="2 5" id="KW-0812">Transmembrane</keyword>
<dbReference type="Pfam" id="PF00902">
    <property type="entry name" value="TatC"/>
    <property type="match status" value="1"/>
</dbReference>
<dbReference type="InterPro" id="IPR002033">
    <property type="entry name" value="TatC"/>
</dbReference>
<keyword evidence="5" id="KW-1003">Cell membrane</keyword>
<dbReference type="Proteomes" id="UP000601522">
    <property type="component" value="Unassembled WGS sequence"/>
</dbReference>
<keyword evidence="5" id="KW-0813">Transport</keyword>
<dbReference type="GO" id="GO:0065002">
    <property type="term" value="P:intracellular protein transmembrane transport"/>
    <property type="evidence" value="ECO:0007669"/>
    <property type="project" value="TreeGrafter"/>
</dbReference>
<dbReference type="PRINTS" id="PR01840">
    <property type="entry name" value="TATCFAMILY"/>
</dbReference>
<keyword evidence="3 5" id="KW-1133">Transmembrane helix</keyword>
<keyword evidence="7" id="KW-1185">Reference proteome</keyword>
<dbReference type="HAMAP" id="MF_00902">
    <property type="entry name" value="TatC"/>
    <property type="match status" value="1"/>
</dbReference>
<comment type="caution">
    <text evidence="6">The sequence shown here is derived from an EMBL/GenBank/DDBJ whole genome shotgun (WGS) entry which is preliminary data.</text>
</comment>
<dbReference type="PANTHER" id="PTHR30371">
    <property type="entry name" value="SEC-INDEPENDENT PROTEIN TRANSLOCASE PROTEIN TATC"/>
    <property type="match status" value="1"/>
</dbReference>
<dbReference type="GO" id="GO:0009977">
    <property type="term" value="F:proton motive force dependent protein transmembrane transporter activity"/>
    <property type="evidence" value="ECO:0007669"/>
    <property type="project" value="TreeGrafter"/>
</dbReference>
<dbReference type="EMBL" id="JACRTK010000003">
    <property type="protein sequence ID" value="MBC8590994.1"/>
    <property type="molecule type" value="Genomic_DNA"/>
</dbReference>
<evidence type="ECO:0000256" key="3">
    <source>
        <dbReference type="ARBA" id="ARBA00022989"/>
    </source>
</evidence>